<evidence type="ECO:0000313" key="3">
    <source>
        <dbReference type="Proteomes" id="UP000521943"/>
    </source>
</evidence>
<keyword evidence="1" id="KW-1133">Transmembrane helix</keyword>
<comment type="caution">
    <text evidence="2">The sequence shown here is derived from an EMBL/GenBank/DDBJ whole genome shotgun (WGS) entry which is preliminary data.</text>
</comment>
<sequence>MLDYDNTQALSLAEYSNWTFTYEYIIFQDEVTEVWSNGSFTGKLLFFVARLSIDAADGAFSLCLYAFLGLKKKHFALLSVILVVTSLSIMGLRIKDLVDIPVPSSAEDGYGTALRSMGYACSFDLAENYPSRVPISYIAFTRVALYAVMGIGSFWREDRAGRPILAVLQRDGGLYLLTRTILEVVILVTFGSSGAILPMSLVKKMAMPYIICYALNVLTIPLFTGRLLVNMMKAANPDSSGIGLSSLHFLPTTTYMQQEDPPALQSLEPVLYLTHHHTSSAGDDLNAIRFPGSPNRREEWGFSIDSRSLAQPLRGKEVSALKIVRGWCDAHVIQRAKVSSALDGLAAPNAAPHTAFERTRRATLP</sequence>
<accession>A0A8H6H9A1</accession>
<name>A0A8H6H9A1_9AGAR</name>
<keyword evidence="1" id="KW-0812">Transmembrane</keyword>
<feature type="transmembrane region" description="Helical" evidence="1">
    <location>
        <begin position="176"/>
        <end position="200"/>
    </location>
</feature>
<feature type="transmembrane region" description="Helical" evidence="1">
    <location>
        <begin position="206"/>
        <end position="229"/>
    </location>
</feature>
<dbReference type="AlphaFoldDB" id="A0A8H6H9A1"/>
<feature type="transmembrane region" description="Helical" evidence="1">
    <location>
        <begin position="44"/>
        <end position="68"/>
    </location>
</feature>
<evidence type="ECO:0000256" key="1">
    <source>
        <dbReference type="SAM" id="Phobius"/>
    </source>
</evidence>
<protein>
    <submittedName>
        <fullName evidence="2">Uncharacterized protein</fullName>
    </submittedName>
</protein>
<keyword evidence="1" id="KW-0472">Membrane</keyword>
<dbReference type="Proteomes" id="UP000521943">
    <property type="component" value="Unassembled WGS sequence"/>
</dbReference>
<gene>
    <name evidence="2" type="ORF">DFP72DRAFT_861732</name>
</gene>
<evidence type="ECO:0000313" key="2">
    <source>
        <dbReference type="EMBL" id="KAF6741668.1"/>
    </source>
</evidence>
<feature type="transmembrane region" description="Helical" evidence="1">
    <location>
        <begin position="135"/>
        <end position="155"/>
    </location>
</feature>
<organism evidence="2 3">
    <name type="scientific">Ephemerocybe angulata</name>
    <dbReference type="NCBI Taxonomy" id="980116"/>
    <lineage>
        <taxon>Eukaryota</taxon>
        <taxon>Fungi</taxon>
        <taxon>Dikarya</taxon>
        <taxon>Basidiomycota</taxon>
        <taxon>Agaricomycotina</taxon>
        <taxon>Agaricomycetes</taxon>
        <taxon>Agaricomycetidae</taxon>
        <taxon>Agaricales</taxon>
        <taxon>Agaricineae</taxon>
        <taxon>Psathyrellaceae</taxon>
        <taxon>Ephemerocybe</taxon>
    </lineage>
</organism>
<dbReference type="EMBL" id="JACGCI010000225">
    <property type="protein sequence ID" value="KAF6741668.1"/>
    <property type="molecule type" value="Genomic_DNA"/>
</dbReference>
<feature type="transmembrane region" description="Helical" evidence="1">
    <location>
        <begin position="75"/>
        <end position="94"/>
    </location>
</feature>
<reference evidence="2 3" key="1">
    <citation type="submission" date="2020-07" db="EMBL/GenBank/DDBJ databases">
        <title>Comparative genomics of pyrophilous fungi reveals a link between fire events and developmental genes.</title>
        <authorList>
            <consortium name="DOE Joint Genome Institute"/>
            <person name="Steindorff A.S."/>
            <person name="Carver A."/>
            <person name="Calhoun S."/>
            <person name="Stillman K."/>
            <person name="Liu H."/>
            <person name="Lipzen A."/>
            <person name="Pangilinan J."/>
            <person name="Labutti K."/>
            <person name="Bruns T.D."/>
            <person name="Grigoriev I.V."/>
        </authorList>
    </citation>
    <scope>NUCLEOTIDE SEQUENCE [LARGE SCALE GENOMIC DNA]</scope>
    <source>
        <strain evidence="2 3">CBS 144469</strain>
    </source>
</reference>
<keyword evidence="3" id="KW-1185">Reference proteome</keyword>
<proteinExistence type="predicted"/>